<reference evidence="5 6" key="1">
    <citation type="submission" date="2023-11" db="EMBL/GenBank/DDBJ databases">
        <title>Gilvimarinus fulvus sp. nov., isolated from the surface of Kelp.</title>
        <authorList>
            <person name="Sun Y.Y."/>
            <person name="Gong Y."/>
            <person name="Du Z.J."/>
        </authorList>
    </citation>
    <scope>NUCLEOTIDE SEQUENCE [LARGE SCALE GENOMIC DNA]</scope>
    <source>
        <strain evidence="5 6">SDUM040013</strain>
    </source>
</reference>
<dbReference type="RefSeq" id="WP_302723184.1">
    <property type="nucleotide sequence ID" value="NZ_JAULRU010000583.1"/>
</dbReference>
<keyword evidence="2" id="KW-0238">DNA-binding</keyword>
<evidence type="ECO:0000313" key="5">
    <source>
        <dbReference type="EMBL" id="MDX6848112.1"/>
    </source>
</evidence>
<dbReference type="InterPro" id="IPR009057">
    <property type="entry name" value="Homeodomain-like_sf"/>
</dbReference>
<keyword evidence="1" id="KW-0805">Transcription regulation</keyword>
<keyword evidence="3" id="KW-0804">Transcription</keyword>
<dbReference type="PRINTS" id="PR00032">
    <property type="entry name" value="HTHARAC"/>
</dbReference>
<protein>
    <submittedName>
        <fullName evidence="5">Helix-turn-helix domain-containing protein</fullName>
    </submittedName>
</protein>
<dbReference type="PROSITE" id="PS01124">
    <property type="entry name" value="HTH_ARAC_FAMILY_2"/>
    <property type="match status" value="1"/>
</dbReference>
<dbReference type="CDD" id="cd03138">
    <property type="entry name" value="GATase1_AraC_2"/>
    <property type="match status" value="1"/>
</dbReference>
<dbReference type="Gene3D" id="1.10.10.60">
    <property type="entry name" value="Homeodomain-like"/>
    <property type="match status" value="1"/>
</dbReference>
<sequence>MSTENSRITFVLTENMLATGTVLPMEMLRTAQLAHNSSDAINIRNIEICTTAQADARLQAPAGMMWTPDSTLDTAGSPDIIYLPALWRNPRPTLKRSGELIDWLRASHENGSAICAVGTGCCFMAEAGLLDDQAATTHWHYFDQFQRDYPKVKLKRQHFITQAGRRYCAASVNSLADLTVHFISRLFDRSIAGHVERHFSHEIRRSYESSAYYENDDHPHPDEQVVQVQMWLRDNYARFSNIADLAKRFDMSTRTLNRRFKSATGTTPHTYLTNARMVVARDLLKTSNLTIAEIAERCGYQDTAYFAELFKQHLDTNPSDYRATVRAKLFSTS</sequence>
<dbReference type="InterPro" id="IPR002818">
    <property type="entry name" value="DJ-1/PfpI"/>
</dbReference>
<dbReference type="SMART" id="SM00342">
    <property type="entry name" value="HTH_ARAC"/>
    <property type="match status" value="1"/>
</dbReference>
<dbReference type="EMBL" id="JAXAFO010000002">
    <property type="protein sequence ID" value="MDX6848112.1"/>
    <property type="molecule type" value="Genomic_DNA"/>
</dbReference>
<dbReference type="InterPro" id="IPR018060">
    <property type="entry name" value="HTH_AraC"/>
</dbReference>
<keyword evidence="6" id="KW-1185">Reference proteome</keyword>
<dbReference type="Pfam" id="PF01965">
    <property type="entry name" value="DJ-1_PfpI"/>
    <property type="match status" value="1"/>
</dbReference>
<dbReference type="Proteomes" id="UP001273505">
    <property type="component" value="Unassembled WGS sequence"/>
</dbReference>
<dbReference type="PROSITE" id="PS00041">
    <property type="entry name" value="HTH_ARAC_FAMILY_1"/>
    <property type="match status" value="1"/>
</dbReference>
<dbReference type="Gene3D" id="3.40.50.880">
    <property type="match status" value="1"/>
</dbReference>
<dbReference type="SUPFAM" id="SSF46689">
    <property type="entry name" value="Homeodomain-like"/>
    <property type="match status" value="2"/>
</dbReference>
<organism evidence="5 6">
    <name type="scientific">Gilvimarinus gilvus</name>
    <dbReference type="NCBI Taxonomy" id="3058038"/>
    <lineage>
        <taxon>Bacteria</taxon>
        <taxon>Pseudomonadati</taxon>
        <taxon>Pseudomonadota</taxon>
        <taxon>Gammaproteobacteria</taxon>
        <taxon>Cellvibrionales</taxon>
        <taxon>Cellvibrionaceae</taxon>
        <taxon>Gilvimarinus</taxon>
    </lineage>
</organism>
<dbReference type="Pfam" id="PF12833">
    <property type="entry name" value="HTH_18"/>
    <property type="match status" value="1"/>
</dbReference>
<dbReference type="InterPro" id="IPR052158">
    <property type="entry name" value="INH-QAR"/>
</dbReference>
<evidence type="ECO:0000259" key="4">
    <source>
        <dbReference type="PROSITE" id="PS01124"/>
    </source>
</evidence>
<name>A0ABU4RT91_9GAMM</name>
<evidence type="ECO:0000256" key="2">
    <source>
        <dbReference type="ARBA" id="ARBA00023125"/>
    </source>
</evidence>
<accession>A0ABU4RT91</accession>
<evidence type="ECO:0000313" key="6">
    <source>
        <dbReference type="Proteomes" id="UP001273505"/>
    </source>
</evidence>
<evidence type="ECO:0000256" key="1">
    <source>
        <dbReference type="ARBA" id="ARBA00023015"/>
    </source>
</evidence>
<dbReference type="SUPFAM" id="SSF52317">
    <property type="entry name" value="Class I glutamine amidotransferase-like"/>
    <property type="match status" value="1"/>
</dbReference>
<dbReference type="InterPro" id="IPR029062">
    <property type="entry name" value="Class_I_gatase-like"/>
</dbReference>
<dbReference type="InterPro" id="IPR020449">
    <property type="entry name" value="Tscrpt_reg_AraC-type_HTH"/>
</dbReference>
<comment type="caution">
    <text evidence="5">The sequence shown here is derived from an EMBL/GenBank/DDBJ whole genome shotgun (WGS) entry which is preliminary data.</text>
</comment>
<dbReference type="InterPro" id="IPR018062">
    <property type="entry name" value="HTH_AraC-typ_CS"/>
</dbReference>
<dbReference type="PANTHER" id="PTHR43130">
    <property type="entry name" value="ARAC-FAMILY TRANSCRIPTIONAL REGULATOR"/>
    <property type="match status" value="1"/>
</dbReference>
<feature type="domain" description="HTH araC/xylS-type" evidence="4">
    <location>
        <begin position="226"/>
        <end position="324"/>
    </location>
</feature>
<proteinExistence type="predicted"/>
<gene>
    <name evidence="5" type="ORF">SCD92_01990</name>
</gene>
<dbReference type="PANTHER" id="PTHR43130:SF11">
    <property type="entry name" value="TRANSCRIPTIONAL REGULATORY PROTEIN"/>
    <property type="match status" value="1"/>
</dbReference>
<evidence type="ECO:0000256" key="3">
    <source>
        <dbReference type="ARBA" id="ARBA00023163"/>
    </source>
</evidence>